<dbReference type="PANTHER" id="PTHR39328:SF1">
    <property type="entry name" value="BLL2871 PROTEIN"/>
    <property type="match status" value="1"/>
</dbReference>
<dbReference type="RefSeq" id="WP_282541247.1">
    <property type="nucleotide sequence ID" value="NZ_JASCIQ010000004.1"/>
</dbReference>
<organism evidence="1 2">
    <name type="scientific">Streptomyces cavernicola</name>
    <dbReference type="NCBI Taxonomy" id="3043613"/>
    <lineage>
        <taxon>Bacteria</taxon>
        <taxon>Bacillati</taxon>
        <taxon>Actinomycetota</taxon>
        <taxon>Actinomycetes</taxon>
        <taxon>Kitasatosporales</taxon>
        <taxon>Streptomycetaceae</taxon>
        <taxon>Streptomyces</taxon>
    </lineage>
</organism>
<sequence length="224" mass="22997">MTFSLVGRCARTGRFGAVVTSSSPAVAARCAWARAGVGAACTQNVTDPALGPRLLDALSAGATATEALAEVVAGASYAEYRQLTVIDQAGAVASHSGVHTLGTHHTVEATDCLAAGNLLTTPEVPEEMVRAFVADPAADLGDRLLAALSAGEEAGGEEGPVHSCGMVIVDKAPWPVTDLRVDWSDSPMGDLERAWKIWAPQAADYVTRALDPTAAPSYGVPGDE</sequence>
<evidence type="ECO:0000313" key="2">
    <source>
        <dbReference type="Proteomes" id="UP001223978"/>
    </source>
</evidence>
<dbReference type="SUPFAM" id="SSF56235">
    <property type="entry name" value="N-terminal nucleophile aminohydrolases (Ntn hydrolases)"/>
    <property type="match status" value="1"/>
</dbReference>
<dbReference type="Gene3D" id="3.60.20.10">
    <property type="entry name" value="Glutamine Phosphoribosylpyrophosphate, subunit 1, domain 1"/>
    <property type="match status" value="1"/>
</dbReference>
<accession>A0ABT6S7K8</accession>
<comment type="caution">
    <text evidence="1">The sequence shown here is derived from an EMBL/GenBank/DDBJ whole genome shotgun (WGS) entry which is preliminary data.</text>
</comment>
<evidence type="ECO:0000313" key="1">
    <source>
        <dbReference type="EMBL" id="MDI3403301.1"/>
    </source>
</evidence>
<gene>
    <name evidence="1" type="ORF">QIS96_05615</name>
</gene>
<name>A0ABT6S7K8_9ACTN</name>
<reference evidence="1 2" key="1">
    <citation type="submission" date="2023-05" db="EMBL/GenBank/DDBJ databases">
        <title>Draft genome sequence of Streptomyces sp. B-S-A6 isolated from a cave soil in Thailand.</title>
        <authorList>
            <person name="Chamroensaksri N."/>
            <person name="Muangham S."/>
        </authorList>
    </citation>
    <scope>NUCLEOTIDE SEQUENCE [LARGE SCALE GENOMIC DNA]</scope>
    <source>
        <strain evidence="1 2">B-S-A6</strain>
    </source>
</reference>
<proteinExistence type="predicted"/>
<dbReference type="Pfam" id="PF06267">
    <property type="entry name" value="DUF1028"/>
    <property type="match status" value="1"/>
</dbReference>
<protein>
    <submittedName>
        <fullName evidence="1">DUF1028 domain-containing protein</fullName>
    </submittedName>
</protein>
<dbReference type="InterPro" id="IPR029055">
    <property type="entry name" value="Ntn_hydrolases_N"/>
</dbReference>
<dbReference type="EMBL" id="JASCIQ010000004">
    <property type="protein sequence ID" value="MDI3403301.1"/>
    <property type="molecule type" value="Genomic_DNA"/>
</dbReference>
<dbReference type="PANTHER" id="PTHR39328">
    <property type="entry name" value="BLL2871 PROTEIN"/>
    <property type="match status" value="1"/>
</dbReference>
<dbReference type="Proteomes" id="UP001223978">
    <property type="component" value="Unassembled WGS sequence"/>
</dbReference>
<dbReference type="InterPro" id="IPR010430">
    <property type="entry name" value="DUF1028"/>
</dbReference>
<keyword evidence="2" id="KW-1185">Reference proteome</keyword>